<dbReference type="HOGENOM" id="CLU_174353_0_0_1"/>
<evidence type="ECO:0000313" key="9">
    <source>
        <dbReference type="EMBL" id="EFJ18752.1"/>
    </source>
</evidence>
<dbReference type="GO" id="GO:0004132">
    <property type="term" value="F:dCMP deaminase activity"/>
    <property type="evidence" value="ECO:0000318"/>
    <property type="project" value="GO_Central"/>
</dbReference>
<evidence type="ECO:0000256" key="7">
    <source>
        <dbReference type="ARBA" id="ARBA00041763"/>
    </source>
</evidence>
<dbReference type="GO" id="GO:0005737">
    <property type="term" value="C:cytoplasm"/>
    <property type="evidence" value="ECO:0000318"/>
    <property type="project" value="GO_Central"/>
</dbReference>
<dbReference type="PANTHER" id="PTHR11086">
    <property type="entry name" value="DEOXYCYTIDYLATE DEAMINASE-RELATED"/>
    <property type="match status" value="1"/>
</dbReference>
<dbReference type="PROSITE" id="PS51747">
    <property type="entry name" value="CYT_DCMP_DEAMINASES_2"/>
    <property type="match status" value="1"/>
</dbReference>
<reference evidence="9 10" key="1">
    <citation type="journal article" date="2011" name="Science">
        <title>The Selaginella genome identifies genetic changes associated with the evolution of vascular plants.</title>
        <authorList>
            <person name="Banks J.A."/>
            <person name="Nishiyama T."/>
            <person name="Hasebe M."/>
            <person name="Bowman J.L."/>
            <person name="Gribskov M."/>
            <person name="dePamphilis C."/>
            <person name="Albert V.A."/>
            <person name="Aono N."/>
            <person name="Aoyama T."/>
            <person name="Ambrose B.A."/>
            <person name="Ashton N.W."/>
            <person name="Axtell M.J."/>
            <person name="Barker E."/>
            <person name="Barker M.S."/>
            <person name="Bennetzen J.L."/>
            <person name="Bonawitz N.D."/>
            <person name="Chapple C."/>
            <person name="Cheng C."/>
            <person name="Correa L.G."/>
            <person name="Dacre M."/>
            <person name="DeBarry J."/>
            <person name="Dreyer I."/>
            <person name="Elias M."/>
            <person name="Engstrom E.M."/>
            <person name="Estelle M."/>
            <person name="Feng L."/>
            <person name="Finet C."/>
            <person name="Floyd S.K."/>
            <person name="Frommer W.B."/>
            <person name="Fujita T."/>
            <person name="Gramzow L."/>
            <person name="Gutensohn M."/>
            <person name="Harholt J."/>
            <person name="Hattori M."/>
            <person name="Heyl A."/>
            <person name="Hirai T."/>
            <person name="Hiwatashi Y."/>
            <person name="Ishikawa M."/>
            <person name="Iwata M."/>
            <person name="Karol K.G."/>
            <person name="Koehler B."/>
            <person name="Kolukisaoglu U."/>
            <person name="Kubo M."/>
            <person name="Kurata T."/>
            <person name="Lalonde S."/>
            <person name="Li K."/>
            <person name="Li Y."/>
            <person name="Litt A."/>
            <person name="Lyons E."/>
            <person name="Manning G."/>
            <person name="Maruyama T."/>
            <person name="Michael T.P."/>
            <person name="Mikami K."/>
            <person name="Miyazaki S."/>
            <person name="Morinaga S."/>
            <person name="Murata T."/>
            <person name="Mueller-Roeber B."/>
            <person name="Nelson D.R."/>
            <person name="Obara M."/>
            <person name="Oguri Y."/>
            <person name="Olmstead R.G."/>
            <person name="Onodera N."/>
            <person name="Petersen B.L."/>
            <person name="Pils B."/>
            <person name="Prigge M."/>
            <person name="Rensing S.A."/>
            <person name="Riano-Pachon D.M."/>
            <person name="Roberts A.W."/>
            <person name="Sato Y."/>
            <person name="Scheller H.V."/>
            <person name="Schulz B."/>
            <person name="Schulz C."/>
            <person name="Shakirov E.V."/>
            <person name="Shibagaki N."/>
            <person name="Shinohara N."/>
            <person name="Shippen D.E."/>
            <person name="Soerensen I."/>
            <person name="Sotooka R."/>
            <person name="Sugimoto N."/>
            <person name="Sugita M."/>
            <person name="Sumikawa N."/>
            <person name="Tanurdzic M."/>
            <person name="Theissen G."/>
            <person name="Ulvskov P."/>
            <person name="Wakazuki S."/>
            <person name="Weng J.K."/>
            <person name="Willats W.W."/>
            <person name="Wipf D."/>
            <person name="Wolf P.G."/>
            <person name="Yang L."/>
            <person name="Zimmer A.D."/>
            <person name="Zhu Q."/>
            <person name="Mitros T."/>
            <person name="Hellsten U."/>
            <person name="Loque D."/>
            <person name="Otillar R."/>
            <person name="Salamov A."/>
            <person name="Schmutz J."/>
            <person name="Shapiro H."/>
            <person name="Lindquist E."/>
            <person name="Lucas S."/>
            <person name="Rokhsar D."/>
            <person name="Grigoriev I.V."/>
        </authorList>
    </citation>
    <scope>NUCLEOTIDE SEQUENCE [LARGE SCALE GENOMIC DNA]</scope>
</reference>
<name>D8SAG7_SELML</name>
<evidence type="ECO:0000256" key="1">
    <source>
        <dbReference type="ARBA" id="ARBA00006576"/>
    </source>
</evidence>
<keyword evidence="5" id="KW-0862">Zinc</keyword>
<sequence>MSSWALATTAFLEVAPTISFPGPKYVCHAEVNAILNRNHASASGQRLYVTMFPCNECAKVIIQAGIAEVIFYTDKQSHPNFQFTASRKLLSMANVKLRQHQPKAKSIIL</sequence>
<evidence type="ECO:0000256" key="4">
    <source>
        <dbReference type="ARBA" id="ARBA00022801"/>
    </source>
</evidence>
<proteinExistence type="inferred from homology"/>
<dbReference type="Proteomes" id="UP000001514">
    <property type="component" value="Unassembled WGS sequence"/>
</dbReference>
<evidence type="ECO:0000259" key="8">
    <source>
        <dbReference type="PROSITE" id="PS51747"/>
    </source>
</evidence>
<evidence type="ECO:0000256" key="2">
    <source>
        <dbReference type="ARBA" id="ARBA00022723"/>
    </source>
</evidence>
<keyword evidence="10" id="KW-1185">Reference proteome</keyword>
<evidence type="ECO:0000313" key="10">
    <source>
        <dbReference type="Proteomes" id="UP000001514"/>
    </source>
</evidence>
<dbReference type="Pfam" id="PF00383">
    <property type="entry name" value="dCMP_cyt_deam_1"/>
    <property type="match status" value="1"/>
</dbReference>
<dbReference type="AlphaFoldDB" id="D8SAG7"/>
<dbReference type="InterPro" id="IPR002125">
    <property type="entry name" value="CMP_dCMP_dom"/>
</dbReference>
<dbReference type="InterPro" id="IPR015517">
    <property type="entry name" value="dCMP_deaminase-rel"/>
</dbReference>
<gene>
    <name evidence="9" type="ORF">SELMODRAFT_420076</name>
</gene>
<dbReference type="Gene3D" id="3.40.140.10">
    <property type="entry name" value="Cytidine Deaminase, domain 2"/>
    <property type="match status" value="1"/>
</dbReference>
<keyword evidence="2" id="KW-0479">Metal-binding</keyword>
<accession>D8SAG7</accession>
<dbReference type="EC" id="3.5.4.12" evidence="6"/>
<evidence type="ECO:0000256" key="6">
    <source>
        <dbReference type="ARBA" id="ARBA00038938"/>
    </source>
</evidence>
<feature type="domain" description="CMP/dCMP-type deaminase" evidence="8">
    <location>
        <begin position="1"/>
        <end position="97"/>
    </location>
</feature>
<evidence type="ECO:0000256" key="5">
    <source>
        <dbReference type="ARBA" id="ARBA00022833"/>
    </source>
</evidence>
<evidence type="ECO:0000256" key="3">
    <source>
        <dbReference type="ARBA" id="ARBA00022727"/>
    </source>
</evidence>
<keyword evidence="4" id="KW-0378">Hydrolase</keyword>
<dbReference type="KEGG" id="smo:SELMODRAFT_420076"/>
<dbReference type="InterPro" id="IPR016192">
    <property type="entry name" value="APOBEC/CMP_deaminase_Zn-bd"/>
</dbReference>
<keyword evidence="3" id="KW-0545">Nucleotide biosynthesis</keyword>
<dbReference type="STRING" id="88036.D8SAG7"/>
<dbReference type="EMBL" id="GL377609">
    <property type="protein sequence ID" value="EFJ18752.1"/>
    <property type="molecule type" value="Genomic_DNA"/>
</dbReference>
<dbReference type="eggNOG" id="KOG3127">
    <property type="taxonomic scope" value="Eukaryota"/>
</dbReference>
<dbReference type="InParanoid" id="D8SAG7"/>
<dbReference type="PROSITE" id="PS00903">
    <property type="entry name" value="CYT_DCMP_DEAMINASES_1"/>
    <property type="match status" value="1"/>
</dbReference>
<dbReference type="PANTHER" id="PTHR11086:SF18">
    <property type="entry name" value="DEOXYCYTIDYLATE DEAMINASE"/>
    <property type="match status" value="1"/>
</dbReference>
<dbReference type="Gramene" id="EFJ18752">
    <property type="protein sequence ID" value="EFJ18752"/>
    <property type="gene ID" value="SELMODRAFT_420076"/>
</dbReference>
<dbReference type="SUPFAM" id="SSF53927">
    <property type="entry name" value="Cytidine deaminase-like"/>
    <property type="match status" value="1"/>
</dbReference>
<dbReference type="InterPro" id="IPR016193">
    <property type="entry name" value="Cytidine_deaminase-like"/>
</dbReference>
<protein>
    <recommendedName>
        <fullName evidence="7">dCMP deaminase</fullName>
        <ecNumber evidence="6">3.5.4.12</ecNumber>
    </recommendedName>
    <alternativeName>
        <fullName evidence="7">dCMP deaminase</fullName>
    </alternativeName>
</protein>
<comment type="similarity">
    <text evidence="1">Belongs to the cytidine and deoxycytidylate deaminase family.</text>
</comment>
<dbReference type="GO" id="GO:0008270">
    <property type="term" value="F:zinc ion binding"/>
    <property type="evidence" value="ECO:0007669"/>
    <property type="project" value="InterPro"/>
</dbReference>
<organism evidence="10">
    <name type="scientific">Selaginella moellendorffii</name>
    <name type="common">Spikemoss</name>
    <dbReference type="NCBI Taxonomy" id="88036"/>
    <lineage>
        <taxon>Eukaryota</taxon>
        <taxon>Viridiplantae</taxon>
        <taxon>Streptophyta</taxon>
        <taxon>Embryophyta</taxon>
        <taxon>Tracheophyta</taxon>
        <taxon>Lycopodiopsida</taxon>
        <taxon>Selaginellales</taxon>
        <taxon>Selaginellaceae</taxon>
        <taxon>Selaginella</taxon>
    </lineage>
</organism>